<name>A0AAN5HZT9_9BILA</name>
<protein>
    <recommendedName>
        <fullName evidence="4">G protein-coupled receptor</fullName>
    </recommendedName>
</protein>
<organism evidence="2 3">
    <name type="scientific">Pristionchus mayeri</name>
    <dbReference type="NCBI Taxonomy" id="1317129"/>
    <lineage>
        <taxon>Eukaryota</taxon>
        <taxon>Metazoa</taxon>
        <taxon>Ecdysozoa</taxon>
        <taxon>Nematoda</taxon>
        <taxon>Chromadorea</taxon>
        <taxon>Rhabditida</taxon>
        <taxon>Rhabditina</taxon>
        <taxon>Diplogasteromorpha</taxon>
        <taxon>Diplogasteroidea</taxon>
        <taxon>Neodiplogasteridae</taxon>
        <taxon>Pristionchus</taxon>
    </lineage>
</organism>
<keyword evidence="1" id="KW-1133">Transmembrane helix</keyword>
<feature type="non-terminal residue" evidence="2">
    <location>
        <position position="1"/>
    </location>
</feature>
<dbReference type="Proteomes" id="UP001328107">
    <property type="component" value="Unassembled WGS sequence"/>
</dbReference>
<gene>
    <name evidence="2" type="ORF">PMAYCL1PPCAC_16426</name>
</gene>
<dbReference type="AlphaFoldDB" id="A0AAN5HZT9"/>
<keyword evidence="1" id="KW-0472">Membrane</keyword>
<comment type="caution">
    <text evidence="2">The sequence shown here is derived from an EMBL/GenBank/DDBJ whole genome shotgun (WGS) entry which is preliminary data.</text>
</comment>
<evidence type="ECO:0000313" key="2">
    <source>
        <dbReference type="EMBL" id="GMR46231.1"/>
    </source>
</evidence>
<feature type="transmembrane region" description="Helical" evidence="1">
    <location>
        <begin position="149"/>
        <end position="170"/>
    </location>
</feature>
<sequence length="293" mass="33589">AATMFVVDEFGVVLSLAEAILLLAALPSFLYAAFTICRDGLLHANFRLLLCVFMSRSVLITIRRLPTLYWRVFIVGEEEVPFISWYLLLAGFTTNLLITSLVVLSLERLLRTHVKCFTRRGLMSSLIVLCALLISQMSLHVLNSYIKEIWYPISTLTLAPVVAFVIISGLSRENRHYDNNDLSRFFRESPDIELLFQTVRTFLPPLFFSTLITVSSGLVLFVQFYFMHQERSGDSKLNNVYGLVSAIDALGTPLLVILRHKHFLHESSKRIAKDIQQKFNNTQAYFKQLKNEW</sequence>
<keyword evidence="3" id="KW-1185">Reference proteome</keyword>
<accession>A0AAN5HZT9</accession>
<proteinExistence type="predicted"/>
<evidence type="ECO:0008006" key="4">
    <source>
        <dbReference type="Google" id="ProtNLM"/>
    </source>
</evidence>
<evidence type="ECO:0000256" key="1">
    <source>
        <dbReference type="SAM" id="Phobius"/>
    </source>
</evidence>
<feature type="transmembrane region" description="Helical" evidence="1">
    <location>
        <begin position="206"/>
        <end position="228"/>
    </location>
</feature>
<dbReference type="EMBL" id="BTRK01000004">
    <property type="protein sequence ID" value="GMR46231.1"/>
    <property type="molecule type" value="Genomic_DNA"/>
</dbReference>
<reference evidence="3" key="1">
    <citation type="submission" date="2022-10" db="EMBL/GenBank/DDBJ databases">
        <title>Genome assembly of Pristionchus species.</title>
        <authorList>
            <person name="Yoshida K."/>
            <person name="Sommer R.J."/>
        </authorList>
    </citation>
    <scope>NUCLEOTIDE SEQUENCE [LARGE SCALE GENOMIC DNA]</scope>
    <source>
        <strain evidence="3">RS5460</strain>
    </source>
</reference>
<feature type="transmembrane region" description="Helical" evidence="1">
    <location>
        <begin position="12"/>
        <end position="34"/>
    </location>
</feature>
<feature type="transmembrane region" description="Helical" evidence="1">
    <location>
        <begin position="240"/>
        <end position="258"/>
    </location>
</feature>
<feature type="non-terminal residue" evidence="2">
    <location>
        <position position="293"/>
    </location>
</feature>
<evidence type="ECO:0000313" key="3">
    <source>
        <dbReference type="Proteomes" id="UP001328107"/>
    </source>
</evidence>
<feature type="transmembrane region" description="Helical" evidence="1">
    <location>
        <begin position="46"/>
        <end position="65"/>
    </location>
</feature>
<feature type="transmembrane region" description="Helical" evidence="1">
    <location>
        <begin position="122"/>
        <end position="143"/>
    </location>
</feature>
<keyword evidence="1" id="KW-0812">Transmembrane</keyword>
<feature type="transmembrane region" description="Helical" evidence="1">
    <location>
        <begin position="85"/>
        <end position="110"/>
    </location>
</feature>